<evidence type="ECO:0000313" key="3">
    <source>
        <dbReference type="Proteomes" id="UP000193144"/>
    </source>
</evidence>
<dbReference type="OrthoDB" id="5035892at2759"/>
<gene>
    <name evidence="2" type="ORF">BCR34DRAFT_594779</name>
</gene>
<keyword evidence="1" id="KW-1133">Transmembrane helix</keyword>
<evidence type="ECO:0000313" key="2">
    <source>
        <dbReference type="EMBL" id="ORX92957.1"/>
    </source>
</evidence>
<feature type="transmembrane region" description="Helical" evidence="1">
    <location>
        <begin position="6"/>
        <end position="24"/>
    </location>
</feature>
<feature type="transmembrane region" description="Helical" evidence="1">
    <location>
        <begin position="140"/>
        <end position="165"/>
    </location>
</feature>
<name>A0A1Y1Y4P0_9PLEO</name>
<protein>
    <submittedName>
        <fullName evidence="2">Uncharacterized protein</fullName>
    </submittedName>
</protein>
<evidence type="ECO:0000256" key="1">
    <source>
        <dbReference type="SAM" id="Phobius"/>
    </source>
</evidence>
<comment type="caution">
    <text evidence="2">The sequence shown here is derived from an EMBL/GenBank/DDBJ whole genome shotgun (WGS) entry which is preliminary data.</text>
</comment>
<organism evidence="2 3">
    <name type="scientific">Clohesyomyces aquaticus</name>
    <dbReference type="NCBI Taxonomy" id="1231657"/>
    <lineage>
        <taxon>Eukaryota</taxon>
        <taxon>Fungi</taxon>
        <taxon>Dikarya</taxon>
        <taxon>Ascomycota</taxon>
        <taxon>Pezizomycotina</taxon>
        <taxon>Dothideomycetes</taxon>
        <taxon>Pleosporomycetidae</taxon>
        <taxon>Pleosporales</taxon>
        <taxon>Lindgomycetaceae</taxon>
        <taxon>Clohesyomyces</taxon>
    </lineage>
</organism>
<proteinExistence type="predicted"/>
<dbReference type="AlphaFoldDB" id="A0A1Y1Y4P0"/>
<sequence length="217" mass="23603">MASTNLYSLGSTTAAGSAVMYLTCRLSQWGFSYGSTSDWTYRLCTSTSPSFPGEPPWIISVTPGSDMHIGGPSNTFSYSTAVFNPRDNSLVAQPIFMSYVVEDGTTCAPNCQSPYTGGTYSSPLPTATESYHRDKSWDSLVGLFIAFPIVIFGLFFVCSLCAFAPEIQDPQNQVCCGGRQWNEPRQREREGSLVHRKIHPVEGGDVGRASVFSVFVA</sequence>
<dbReference type="EMBL" id="MCFA01000361">
    <property type="protein sequence ID" value="ORX92957.1"/>
    <property type="molecule type" value="Genomic_DNA"/>
</dbReference>
<keyword evidence="1" id="KW-0812">Transmembrane</keyword>
<dbReference type="Proteomes" id="UP000193144">
    <property type="component" value="Unassembled WGS sequence"/>
</dbReference>
<accession>A0A1Y1Y4P0</accession>
<reference evidence="2 3" key="1">
    <citation type="submission" date="2016-07" db="EMBL/GenBank/DDBJ databases">
        <title>Pervasive Adenine N6-methylation of Active Genes in Fungi.</title>
        <authorList>
            <consortium name="DOE Joint Genome Institute"/>
            <person name="Mondo S.J."/>
            <person name="Dannebaum R.O."/>
            <person name="Kuo R.C."/>
            <person name="Labutti K."/>
            <person name="Haridas S."/>
            <person name="Kuo A."/>
            <person name="Salamov A."/>
            <person name="Ahrendt S.R."/>
            <person name="Lipzen A."/>
            <person name="Sullivan W."/>
            <person name="Andreopoulos W.B."/>
            <person name="Clum A."/>
            <person name="Lindquist E."/>
            <person name="Daum C."/>
            <person name="Ramamoorthy G.K."/>
            <person name="Gryganskyi A."/>
            <person name="Culley D."/>
            <person name="Magnuson J.K."/>
            <person name="James T.Y."/>
            <person name="O'Malley M.A."/>
            <person name="Stajich J.E."/>
            <person name="Spatafora J.W."/>
            <person name="Visel A."/>
            <person name="Grigoriev I.V."/>
        </authorList>
    </citation>
    <scope>NUCLEOTIDE SEQUENCE [LARGE SCALE GENOMIC DNA]</scope>
    <source>
        <strain evidence="2 3">CBS 115471</strain>
    </source>
</reference>
<keyword evidence="1" id="KW-0472">Membrane</keyword>
<keyword evidence="3" id="KW-1185">Reference proteome</keyword>